<protein>
    <recommendedName>
        <fullName evidence="3">Transglycosylase SLT domain-containing protein</fullName>
    </recommendedName>
</protein>
<proteinExistence type="inferred from homology"/>
<evidence type="ECO:0000313" key="5">
    <source>
        <dbReference type="Proteomes" id="UP000242502"/>
    </source>
</evidence>
<dbReference type="STRING" id="62101.AB835_00400"/>
<reference evidence="4 5" key="1">
    <citation type="journal article" date="2016" name="Appl. Environ. Microbiol.">
        <title>Lack of Overt Genome Reduction in the Bryostatin-Producing Bryozoan Symbiont "Candidatus Endobugula sertula".</title>
        <authorList>
            <person name="Miller I.J."/>
            <person name="Vanee N."/>
            <person name="Fong S.S."/>
            <person name="Lim-Fong G.E."/>
            <person name="Kwan J.C."/>
        </authorList>
    </citation>
    <scope>NUCLEOTIDE SEQUENCE [LARGE SCALE GENOMIC DNA]</scope>
    <source>
        <strain evidence="4">AB1-4</strain>
    </source>
</reference>
<accession>A0A1D2QU64</accession>
<organism evidence="4 5">
    <name type="scientific">Candidatus Endobugula sertula</name>
    <name type="common">Bugula neritina bacterial symbiont</name>
    <dbReference type="NCBI Taxonomy" id="62101"/>
    <lineage>
        <taxon>Bacteria</taxon>
        <taxon>Pseudomonadati</taxon>
        <taxon>Pseudomonadota</taxon>
        <taxon>Gammaproteobacteria</taxon>
        <taxon>Cellvibrionales</taxon>
        <taxon>Cellvibrionaceae</taxon>
        <taxon>Candidatus Endobugula</taxon>
    </lineage>
</organism>
<dbReference type="PANTHER" id="PTHR37423:SF2">
    <property type="entry name" value="MEMBRANE-BOUND LYTIC MUREIN TRANSGLYCOSYLASE C"/>
    <property type="match status" value="1"/>
</dbReference>
<dbReference type="AlphaFoldDB" id="A0A1D2QU64"/>
<dbReference type="EMBL" id="MDLC01000002">
    <property type="protein sequence ID" value="ODS25083.1"/>
    <property type="molecule type" value="Genomic_DNA"/>
</dbReference>
<evidence type="ECO:0000313" key="4">
    <source>
        <dbReference type="EMBL" id="ODS25083.1"/>
    </source>
</evidence>
<comment type="caution">
    <text evidence="4">The sequence shown here is derived from an EMBL/GenBank/DDBJ whole genome shotgun (WGS) entry which is preliminary data.</text>
</comment>
<dbReference type="InterPro" id="IPR008258">
    <property type="entry name" value="Transglycosylase_SLT_dom_1"/>
</dbReference>
<comment type="similarity">
    <text evidence="1">Belongs to the transglycosylase Slt family.</text>
</comment>
<sequence>MSLSSTLVANTPSATSNRPDVDNSLRQLLKSTIASSNSFEDRFDAEVWLVAMSEKLKPYIKKPAERLRILRAVHKEAKRSQLEPELVLAIIQIESAFDPYAISYVGAQGMMQVMPFWKKEIGRPNDNLIDITTNLQYGCTILKHYLKREKGHITNALARYNGSYGSYKYAKKVMDAWLDYWR</sequence>
<dbReference type="SUPFAM" id="SSF53955">
    <property type="entry name" value="Lysozyme-like"/>
    <property type="match status" value="1"/>
</dbReference>
<name>A0A1D2QU64_9GAMM</name>
<gene>
    <name evidence="4" type="ORF">AB835_00400</name>
</gene>
<dbReference type="CDD" id="cd00254">
    <property type="entry name" value="LT-like"/>
    <property type="match status" value="1"/>
</dbReference>
<dbReference type="InterPro" id="IPR023346">
    <property type="entry name" value="Lysozyme-like_dom_sf"/>
</dbReference>
<feature type="domain" description="Transglycosylase SLT" evidence="3">
    <location>
        <begin position="73"/>
        <end position="170"/>
    </location>
</feature>
<evidence type="ECO:0000259" key="3">
    <source>
        <dbReference type="Pfam" id="PF01464"/>
    </source>
</evidence>
<evidence type="ECO:0000256" key="2">
    <source>
        <dbReference type="SAM" id="MobiDB-lite"/>
    </source>
</evidence>
<feature type="region of interest" description="Disordered" evidence="2">
    <location>
        <begin position="1"/>
        <end position="20"/>
    </location>
</feature>
<evidence type="ECO:0000256" key="1">
    <source>
        <dbReference type="ARBA" id="ARBA00007734"/>
    </source>
</evidence>
<dbReference type="Gene3D" id="1.10.530.10">
    <property type="match status" value="1"/>
</dbReference>
<dbReference type="Proteomes" id="UP000242502">
    <property type="component" value="Unassembled WGS sequence"/>
</dbReference>
<dbReference type="PANTHER" id="PTHR37423">
    <property type="entry name" value="SOLUBLE LYTIC MUREIN TRANSGLYCOSYLASE-RELATED"/>
    <property type="match status" value="1"/>
</dbReference>
<dbReference type="Pfam" id="PF01464">
    <property type="entry name" value="SLT"/>
    <property type="match status" value="1"/>
</dbReference>